<evidence type="ECO:0000313" key="3">
    <source>
        <dbReference type="Proteomes" id="UP000226712"/>
    </source>
</evidence>
<dbReference type="Proteomes" id="UP000226712">
    <property type="component" value="Unassembled WGS sequence"/>
</dbReference>
<gene>
    <name evidence="2" type="ORF">CL944_01430</name>
</gene>
<name>A0A2D6LPK8_9ARCH</name>
<organism evidence="2 3">
    <name type="scientific">Candidatus Iainarchaeum sp</name>
    <dbReference type="NCBI Taxonomy" id="3101447"/>
    <lineage>
        <taxon>Archaea</taxon>
        <taxon>Candidatus Iainarchaeota</taxon>
        <taxon>Candidatus Iainarchaeia</taxon>
        <taxon>Candidatus Iainarchaeales</taxon>
        <taxon>Candidatus Iainarchaeaceae</taxon>
        <taxon>Candidatus Iainarchaeum</taxon>
    </lineage>
</organism>
<comment type="similarity">
    <text evidence="1">Belongs to the CTAG/PCC1 family.</text>
</comment>
<dbReference type="Gene3D" id="3.30.310.50">
    <property type="entry name" value="Alpha-D-phosphohexomutase, C-terminal domain"/>
    <property type="match status" value="1"/>
</dbReference>
<evidence type="ECO:0000313" key="2">
    <source>
        <dbReference type="EMBL" id="MAG18117.1"/>
    </source>
</evidence>
<comment type="caution">
    <text evidence="2">The sequence shown here is derived from an EMBL/GenBank/DDBJ whole genome shotgun (WGS) entry which is preliminary data.</text>
</comment>
<dbReference type="EMBL" id="NZBD01000008">
    <property type="protein sequence ID" value="MAG18117.1"/>
    <property type="molecule type" value="Genomic_DNA"/>
</dbReference>
<dbReference type="InterPro" id="IPR015419">
    <property type="entry name" value="CTAG/Pcc1"/>
</dbReference>
<protein>
    <submittedName>
        <fullName evidence="2">Uncharacterized protein</fullName>
    </submittedName>
</protein>
<dbReference type="NCBIfam" id="NF011470">
    <property type="entry name" value="PRK14887.1"/>
    <property type="match status" value="1"/>
</dbReference>
<sequence length="83" mass="9609">MIFMDVEKQFEFHDEETAKAAYQAVSVELNNEFQKRSKTTINTNKNVILLKISAEDESAMKASEFTFTRLLELCKEVSEVKNK</sequence>
<dbReference type="Pfam" id="PF09341">
    <property type="entry name" value="Pcc1"/>
    <property type="match status" value="1"/>
</dbReference>
<accession>A0A2D6LPK8</accession>
<proteinExistence type="inferred from homology"/>
<reference evidence="3" key="1">
    <citation type="submission" date="2017-09" db="EMBL/GenBank/DDBJ databases">
        <title>The Reconstruction of 2,631 Draft Metagenome-Assembled Genomes from the Global Oceans.</title>
        <authorList>
            <person name="Tully B.J."/>
            <person name="Graham E.D."/>
            <person name="Heidelberg J.F."/>
        </authorList>
    </citation>
    <scope>NUCLEOTIDE SEQUENCE [LARGE SCALE GENOMIC DNA]</scope>
</reference>
<evidence type="ECO:0000256" key="1">
    <source>
        <dbReference type="ARBA" id="ARBA00007073"/>
    </source>
</evidence>
<dbReference type="AlphaFoldDB" id="A0A2D6LPK8"/>